<proteinExistence type="predicted"/>
<evidence type="ECO:0000313" key="2">
    <source>
        <dbReference type="EMBL" id="GBM18696.1"/>
    </source>
</evidence>
<organism evidence="2 3">
    <name type="scientific">Araneus ventricosus</name>
    <name type="common">Orbweaver spider</name>
    <name type="synonym">Epeira ventricosa</name>
    <dbReference type="NCBI Taxonomy" id="182803"/>
    <lineage>
        <taxon>Eukaryota</taxon>
        <taxon>Metazoa</taxon>
        <taxon>Ecdysozoa</taxon>
        <taxon>Arthropoda</taxon>
        <taxon>Chelicerata</taxon>
        <taxon>Arachnida</taxon>
        <taxon>Araneae</taxon>
        <taxon>Araneomorphae</taxon>
        <taxon>Entelegynae</taxon>
        <taxon>Araneoidea</taxon>
        <taxon>Araneidae</taxon>
        <taxon>Araneus</taxon>
    </lineage>
</organism>
<dbReference type="AlphaFoldDB" id="A0A4Y2DRQ0"/>
<evidence type="ECO:0000259" key="1">
    <source>
        <dbReference type="Pfam" id="PF17906"/>
    </source>
</evidence>
<dbReference type="EMBL" id="BGPR01000409">
    <property type="protein sequence ID" value="GBM18696.1"/>
    <property type="molecule type" value="Genomic_DNA"/>
</dbReference>
<keyword evidence="3" id="KW-1185">Reference proteome</keyword>
<reference evidence="2 3" key="1">
    <citation type="journal article" date="2019" name="Sci. Rep.">
        <title>Orb-weaving spider Araneus ventricosus genome elucidates the spidroin gene catalogue.</title>
        <authorList>
            <person name="Kono N."/>
            <person name="Nakamura H."/>
            <person name="Ohtoshi R."/>
            <person name="Moran D.A.P."/>
            <person name="Shinohara A."/>
            <person name="Yoshida Y."/>
            <person name="Fujiwara M."/>
            <person name="Mori M."/>
            <person name="Tomita M."/>
            <person name="Arakawa K."/>
        </authorList>
    </citation>
    <scope>NUCLEOTIDE SEQUENCE [LARGE SCALE GENOMIC DNA]</scope>
</reference>
<accession>A0A4Y2DRQ0</accession>
<protein>
    <recommendedName>
        <fullName evidence="1">Mos1 transposase HTH domain-containing protein</fullName>
    </recommendedName>
</protein>
<dbReference type="Proteomes" id="UP000499080">
    <property type="component" value="Unassembled WGS sequence"/>
</dbReference>
<dbReference type="OrthoDB" id="6737600at2759"/>
<name>A0A4Y2DRQ0_ARAVE</name>
<comment type="caution">
    <text evidence="2">The sequence shown here is derived from an EMBL/GenBank/DDBJ whole genome shotgun (WGS) entry which is preliminary data.</text>
</comment>
<sequence>MRAVILSLWAKRCNCTEIYRQLHEVYGGNDMSRQTIAKWGIMFENGLADFDDAELEGRPSTATNSETAVSGVTRVGQVGLVPWAQLQGGEKLRNQLVVFNINVGFLKLLFLRFLGRGGLVVKVSNYGPEGRRFETRFH</sequence>
<dbReference type="InterPro" id="IPR041426">
    <property type="entry name" value="Mos1_HTH"/>
</dbReference>
<dbReference type="Pfam" id="PF17906">
    <property type="entry name" value="HTH_48"/>
    <property type="match status" value="1"/>
</dbReference>
<gene>
    <name evidence="2" type="ORF">AVEN_8995_1</name>
</gene>
<feature type="domain" description="Mos1 transposase HTH" evidence="1">
    <location>
        <begin position="2"/>
        <end position="45"/>
    </location>
</feature>
<evidence type="ECO:0000313" key="3">
    <source>
        <dbReference type="Proteomes" id="UP000499080"/>
    </source>
</evidence>